<proteinExistence type="predicted"/>
<dbReference type="PROSITE" id="PS50853">
    <property type="entry name" value="FN3"/>
    <property type="match status" value="3"/>
</dbReference>
<dbReference type="InterPro" id="IPR013783">
    <property type="entry name" value="Ig-like_fold"/>
</dbReference>
<dbReference type="Proteomes" id="UP001217089">
    <property type="component" value="Unassembled WGS sequence"/>
</dbReference>
<gene>
    <name evidence="3" type="ORF">KUTeg_001470</name>
</gene>
<keyword evidence="1" id="KW-0393">Immunoglobulin domain</keyword>
<evidence type="ECO:0000313" key="3">
    <source>
        <dbReference type="EMBL" id="KAJ8319883.1"/>
    </source>
</evidence>
<evidence type="ECO:0000256" key="1">
    <source>
        <dbReference type="ARBA" id="ARBA00023319"/>
    </source>
</evidence>
<dbReference type="SMART" id="SM00060">
    <property type="entry name" value="FN3"/>
    <property type="match status" value="3"/>
</dbReference>
<feature type="domain" description="Fibronectin type-III" evidence="2">
    <location>
        <begin position="120"/>
        <end position="216"/>
    </location>
</feature>
<dbReference type="InterPro" id="IPR036116">
    <property type="entry name" value="FN3_sf"/>
</dbReference>
<reference evidence="3 4" key="1">
    <citation type="submission" date="2022-12" db="EMBL/GenBank/DDBJ databases">
        <title>Chromosome-level genome of Tegillarca granosa.</title>
        <authorList>
            <person name="Kim J."/>
        </authorList>
    </citation>
    <scope>NUCLEOTIDE SEQUENCE [LARGE SCALE GENOMIC DNA]</scope>
    <source>
        <strain evidence="3">Teg-2019</strain>
        <tissue evidence="3">Adductor muscle</tissue>
    </source>
</reference>
<name>A0ABQ9FRJ4_TEGGR</name>
<comment type="caution">
    <text evidence="3">The sequence shown here is derived from an EMBL/GenBank/DDBJ whole genome shotgun (WGS) entry which is preliminary data.</text>
</comment>
<sequence length="328" mass="36522">MKKLIIFGFCSDFKVKPSAPGKLKSKNLTEDSVTLSWQSPPDDGGSPLTKYTVQAKQHKSDEWKTVAEVSPTQTQTLVKGLDEGVVYDFRIAAENAIGRGKSTEIDETVKPMRPPEVPGAPREPLAVQEVTNESISLSWQPPLEDGGSPLTGYVVDKYDEQWGGWTRAIKLPADTTECTVGSLVKGHNYNFRVYAENKIGVSQPIELKEAVRAKSAIEVPSPPRNLEVTKVTDDSITLEWSPPESNGGADIIGYPVERRETGRMQWVRVTRVETMTKYCVKNLLEGRSYMFRVFAENKEGLSEPVYTDKTIAPQRPVGKCYLYWTSCV</sequence>
<dbReference type="SUPFAM" id="SSF49265">
    <property type="entry name" value="Fibronectin type III"/>
    <property type="match status" value="2"/>
</dbReference>
<accession>A0ABQ9FRJ4</accession>
<feature type="domain" description="Fibronectin type-III" evidence="2">
    <location>
        <begin position="19"/>
        <end position="115"/>
    </location>
</feature>
<protein>
    <recommendedName>
        <fullName evidence="2">Fibronectin type-III domain-containing protein</fullName>
    </recommendedName>
</protein>
<evidence type="ECO:0000259" key="2">
    <source>
        <dbReference type="PROSITE" id="PS50853"/>
    </source>
</evidence>
<dbReference type="InterPro" id="IPR003961">
    <property type="entry name" value="FN3_dom"/>
</dbReference>
<keyword evidence="4" id="KW-1185">Reference proteome</keyword>
<feature type="domain" description="Fibronectin type-III" evidence="2">
    <location>
        <begin position="222"/>
        <end position="316"/>
    </location>
</feature>
<dbReference type="CDD" id="cd00063">
    <property type="entry name" value="FN3"/>
    <property type="match status" value="3"/>
</dbReference>
<dbReference type="PANTHER" id="PTHR14340">
    <property type="entry name" value="MICROFIBRIL-ASSOCIATED GLYCOPROTEIN 3"/>
    <property type="match status" value="1"/>
</dbReference>
<dbReference type="PRINTS" id="PR00014">
    <property type="entry name" value="FNTYPEIII"/>
</dbReference>
<organism evidence="3 4">
    <name type="scientific">Tegillarca granosa</name>
    <name type="common">Malaysian cockle</name>
    <name type="synonym">Anadara granosa</name>
    <dbReference type="NCBI Taxonomy" id="220873"/>
    <lineage>
        <taxon>Eukaryota</taxon>
        <taxon>Metazoa</taxon>
        <taxon>Spiralia</taxon>
        <taxon>Lophotrochozoa</taxon>
        <taxon>Mollusca</taxon>
        <taxon>Bivalvia</taxon>
        <taxon>Autobranchia</taxon>
        <taxon>Pteriomorphia</taxon>
        <taxon>Arcoida</taxon>
        <taxon>Arcoidea</taxon>
        <taxon>Arcidae</taxon>
        <taxon>Tegillarca</taxon>
    </lineage>
</organism>
<evidence type="ECO:0000313" key="4">
    <source>
        <dbReference type="Proteomes" id="UP001217089"/>
    </source>
</evidence>
<dbReference type="PANTHER" id="PTHR14340:SF9">
    <property type="entry name" value="FIBRONECTIN TYPE-III DOMAIN-CONTAINING PROTEIN"/>
    <property type="match status" value="1"/>
</dbReference>
<dbReference type="Gene3D" id="2.60.40.10">
    <property type="entry name" value="Immunoglobulins"/>
    <property type="match status" value="3"/>
</dbReference>
<dbReference type="EMBL" id="JARBDR010000141">
    <property type="protein sequence ID" value="KAJ8319883.1"/>
    <property type="molecule type" value="Genomic_DNA"/>
</dbReference>
<dbReference type="Pfam" id="PF00041">
    <property type="entry name" value="fn3"/>
    <property type="match status" value="3"/>
</dbReference>